<dbReference type="PROSITE" id="PS51779">
    <property type="entry name" value="POTRA"/>
    <property type="match status" value="1"/>
</dbReference>
<keyword evidence="4 9" id="KW-0132">Cell division</keyword>
<dbReference type="eggNOG" id="COG1589">
    <property type="taxonomic scope" value="Bacteria"/>
</dbReference>
<evidence type="ECO:0000259" key="10">
    <source>
        <dbReference type="PROSITE" id="PS51779"/>
    </source>
</evidence>
<evidence type="ECO:0000313" key="12">
    <source>
        <dbReference type="Proteomes" id="UP000006055"/>
    </source>
</evidence>
<keyword evidence="5 9" id="KW-0812">Transmembrane</keyword>
<dbReference type="RefSeq" id="WP_014812440.1">
    <property type="nucleotide sequence ID" value="NC_018025.1"/>
</dbReference>
<dbReference type="GO" id="GO:0005886">
    <property type="term" value="C:plasma membrane"/>
    <property type="evidence" value="ECO:0007669"/>
    <property type="project" value="UniProtKB-SubCell"/>
</dbReference>
<evidence type="ECO:0000256" key="8">
    <source>
        <dbReference type="ARBA" id="ARBA00023306"/>
    </source>
</evidence>
<protein>
    <recommendedName>
        <fullName evidence="9">Cell division protein FtsQ</fullName>
    </recommendedName>
</protein>
<dbReference type="GO" id="GO:0032153">
    <property type="term" value="C:cell division site"/>
    <property type="evidence" value="ECO:0007669"/>
    <property type="project" value="UniProtKB-UniRule"/>
</dbReference>
<dbReference type="GO" id="GO:0043093">
    <property type="term" value="P:FtsZ-dependent cytokinesis"/>
    <property type="evidence" value="ECO:0007669"/>
    <property type="project" value="UniProtKB-UniRule"/>
</dbReference>
<dbReference type="InterPro" id="IPR026579">
    <property type="entry name" value="FtsQ"/>
</dbReference>
<keyword evidence="3 9" id="KW-0997">Cell inner membrane</keyword>
<dbReference type="Pfam" id="PF08478">
    <property type="entry name" value="POTRA_1"/>
    <property type="match status" value="1"/>
</dbReference>
<dbReference type="Proteomes" id="UP000006055">
    <property type="component" value="Chromosome"/>
</dbReference>
<evidence type="ECO:0000256" key="3">
    <source>
        <dbReference type="ARBA" id="ARBA00022519"/>
    </source>
</evidence>
<name>I4CCP1_DESTA</name>
<proteinExistence type="inferred from homology"/>
<dbReference type="AlphaFoldDB" id="I4CCP1"/>
<evidence type="ECO:0000256" key="9">
    <source>
        <dbReference type="HAMAP-Rule" id="MF_00911"/>
    </source>
</evidence>
<keyword evidence="6 9" id="KW-1133">Transmembrane helix</keyword>
<feature type="domain" description="POTRA" evidence="10">
    <location>
        <begin position="62"/>
        <end position="130"/>
    </location>
</feature>
<feature type="transmembrane region" description="Helical" evidence="9">
    <location>
        <begin position="35"/>
        <end position="56"/>
    </location>
</feature>
<evidence type="ECO:0000256" key="7">
    <source>
        <dbReference type="ARBA" id="ARBA00023136"/>
    </source>
</evidence>
<keyword evidence="12" id="KW-1185">Reference proteome</keyword>
<evidence type="ECO:0000256" key="1">
    <source>
        <dbReference type="ARBA" id="ARBA00004370"/>
    </source>
</evidence>
<evidence type="ECO:0000256" key="4">
    <source>
        <dbReference type="ARBA" id="ARBA00022618"/>
    </source>
</evidence>
<dbReference type="GO" id="GO:0090529">
    <property type="term" value="P:cell septum assembly"/>
    <property type="evidence" value="ECO:0007669"/>
    <property type="project" value="InterPro"/>
</dbReference>
<dbReference type="InterPro" id="IPR005548">
    <property type="entry name" value="Cell_div_FtsQ/DivIB_C"/>
</dbReference>
<dbReference type="InterPro" id="IPR013685">
    <property type="entry name" value="POTRA_FtsQ_type"/>
</dbReference>
<evidence type="ECO:0000313" key="11">
    <source>
        <dbReference type="EMBL" id="AFM27332.1"/>
    </source>
</evidence>
<dbReference type="Gene3D" id="3.10.20.310">
    <property type="entry name" value="membrane protein fhac"/>
    <property type="match status" value="1"/>
</dbReference>
<keyword evidence="7 9" id="KW-0472">Membrane</keyword>
<dbReference type="PANTHER" id="PTHR35851:SF1">
    <property type="entry name" value="CELL DIVISION PROTEIN FTSQ"/>
    <property type="match status" value="1"/>
</dbReference>
<dbReference type="Pfam" id="PF03799">
    <property type="entry name" value="FtsQ_DivIB_C"/>
    <property type="match status" value="1"/>
</dbReference>
<evidence type="ECO:0000256" key="2">
    <source>
        <dbReference type="ARBA" id="ARBA00022475"/>
    </source>
</evidence>
<comment type="function">
    <text evidence="9">Essential cell division protein.</text>
</comment>
<dbReference type="InterPro" id="IPR034746">
    <property type="entry name" value="POTRA"/>
</dbReference>
<keyword evidence="2 9" id="KW-1003">Cell membrane</keyword>
<dbReference type="KEGG" id="dti:Desti_4712"/>
<dbReference type="EMBL" id="CP003360">
    <property type="protein sequence ID" value="AFM27332.1"/>
    <property type="molecule type" value="Genomic_DNA"/>
</dbReference>
<gene>
    <name evidence="9" type="primary">ftsQ</name>
    <name evidence="11" type="ordered locus">Desti_4712</name>
</gene>
<dbReference type="HAMAP" id="MF_00911">
    <property type="entry name" value="FtsQ_subfam"/>
    <property type="match status" value="1"/>
</dbReference>
<dbReference type="STRING" id="706587.Desti_4712"/>
<evidence type="ECO:0000256" key="6">
    <source>
        <dbReference type="ARBA" id="ARBA00022989"/>
    </source>
</evidence>
<reference evidence="12" key="1">
    <citation type="submission" date="2012-06" db="EMBL/GenBank/DDBJ databases">
        <title>Complete sequence of chromosome of Desulfomonile tiedjei DSM 6799.</title>
        <authorList>
            <person name="Lucas S."/>
            <person name="Copeland A."/>
            <person name="Lapidus A."/>
            <person name="Glavina del Rio T."/>
            <person name="Dalin E."/>
            <person name="Tice H."/>
            <person name="Bruce D."/>
            <person name="Goodwin L."/>
            <person name="Pitluck S."/>
            <person name="Peters L."/>
            <person name="Ovchinnikova G."/>
            <person name="Zeytun A."/>
            <person name="Lu M."/>
            <person name="Kyrpides N."/>
            <person name="Mavromatis K."/>
            <person name="Ivanova N."/>
            <person name="Brettin T."/>
            <person name="Detter J.C."/>
            <person name="Han C."/>
            <person name="Larimer F."/>
            <person name="Land M."/>
            <person name="Hauser L."/>
            <person name="Markowitz V."/>
            <person name="Cheng J.-F."/>
            <person name="Hugenholtz P."/>
            <person name="Woyke T."/>
            <person name="Wu D."/>
            <person name="Spring S."/>
            <person name="Schroeder M."/>
            <person name="Brambilla E."/>
            <person name="Klenk H.-P."/>
            <person name="Eisen J.A."/>
        </authorList>
    </citation>
    <scope>NUCLEOTIDE SEQUENCE [LARGE SCALE GENOMIC DNA]</scope>
    <source>
        <strain evidence="12">ATCC 49306 / DSM 6799 / DCB-1</strain>
    </source>
</reference>
<comment type="similarity">
    <text evidence="9">Belongs to the FtsQ/DivIB family. FtsQ subfamily.</text>
</comment>
<comment type="subcellular location">
    <subcellularLocation>
        <location evidence="9">Cell inner membrane</location>
        <topology evidence="9">Single-pass type II membrane protein</topology>
    </subcellularLocation>
    <subcellularLocation>
        <location evidence="1">Membrane</location>
    </subcellularLocation>
    <text evidence="9">Localizes to the division septum.</text>
</comment>
<keyword evidence="8 9" id="KW-0131">Cell cycle</keyword>
<organism evidence="11 12">
    <name type="scientific">Desulfomonile tiedjei (strain ATCC 49306 / DSM 6799 / DCB-1)</name>
    <dbReference type="NCBI Taxonomy" id="706587"/>
    <lineage>
        <taxon>Bacteria</taxon>
        <taxon>Pseudomonadati</taxon>
        <taxon>Thermodesulfobacteriota</taxon>
        <taxon>Desulfomonilia</taxon>
        <taxon>Desulfomonilales</taxon>
        <taxon>Desulfomonilaceae</taxon>
        <taxon>Desulfomonile</taxon>
    </lineage>
</organism>
<dbReference type="PANTHER" id="PTHR35851">
    <property type="entry name" value="CELL DIVISION PROTEIN FTSQ"/>
    <property type="match status" value="1"/>
</dbReference>
<sequence length="279" mass="31600">MSEMRRPLIIENRLPKPGQDDPSAKKNRNRKLLKYALFTFLGIDALLAAVLIYILFLHVPYFNLKQVDVTGNRKLSRAEVVEASELEGNINLLTVDLSAIAARLKRHPWIRSASVYRRFPGQLIIEIEERTPRAILVAGNLYYVDEQAEPFTRHLPGDPLGLPLFTGVRPEDLKTKGAEIQEMIRIGLLLLDSVERSGAELDPNGISEIRIDPDEGLTLQTGSGKTIVLGKNDFEGKLQKFGRLKRFLTQKGEWNNARIINLDFEDRALVRWDKAHLQG</sequence>
<evidence type="ECO:0000256" key="5">
    <source>
        <dbReference type="ARBA" id="ARBA00022692"/>
    </source>
</evidence>
<dbReference type="HOGENOM" id="CLU_047677_3_0_7"/>
<accession>I4CCP1</accession>
<dbReference type="OrthoDB" id="5379889at2"/>